<feature type="region of interest" description="Disordered" evidence="4">
    <location>
        <begin position="331"/>
        <end position="395"/>
    </location>
</feature>
<feature type="compositionally biased region" description="Low complexity" evidence="4">
    <location>
        <begin position="41"/>
        <end position="57"/>
    </location>
</feature>
<organism evidence="5">
    <name type="scientific">Chromera velia CCMP2878</name>
    <dbReference type="NCBI Taxonomy" id="1169474"/>
    <lineage>
        <taxon>Eukaryota</taxon>
        <taxon>Sar</taxon>
        <taxon>Alveolata</taxon>
        <taxon>Colpodellida</taxon>
        <taxon>Chromeraceae</taxon>
        <taxon>Chromera</taxon>
    </lineage>
</organism>
<accession>A0A0G4G3M9</accession>
<gene>
    <name evidence="5" type="ORF">Cvel_20121</name>
</gene>
<feature type="region of interest" description="Disordered" evidence="4">
    <location>
        <begin position="190"/>
        <end position="274"/>
    </location>
</feature>
<evidence type="ECO:0000256" key="3">
    <source>
        <dbReference type="ARBA" id="ARBA00023242"/>
    </source>
</evidence>
<name>A0A0G4G3M9_9ALVE</name>
<feature type="compositionally biased region" description="Pro residues" evidence="4">
    <location>
        <begin position="227"/>
        <end position="236"/>
    </location>
</feature>
<proteinExistence type="predicted"/>
<feature type="compositionally biased region" description="Acidic residues" evidence="4">
    <location>
        <begin position="249"/>
        <end position="261"/>
    </location>
</feature>
<dbReference type="InterPro" id="IPR015943">
    <property type="entry name" value="WD40/YVTN_repeat-like_dom_sf"/>
</dbReference>
<dbReference type="Gene3D" id="2.130.10.10">
    <property type="entry name" value="YVTN repeat-like/Quinoprotein amine dehydrogenase"/>
    <property type="match status" value="1"/>
</dbReference>
<reference evidence="5" key="1">
    <citation type="submission" date="2014-11" db="EMBL/GenBank/DDBJ databases">
        <authorList>
            <person name="Otto D Thomas"/>
            <person name="Naeem Raeece"/>
        </authorList>
    </citation>
    <scope>NUCLEOTIDE SEQUENCE</scope>
</reference>
<dbReference type="GO" id="GO:0005634">
    <property type="term" value="C:nucleus"/>
    <property type="evidence" value="ECO:0007669"/>
    <property type="project" value="UniProtKB-SubCell"/>
</dbReference>
<feature type="region of interest" description="Disordered" evidence="4">
    <location>
        <begin position="774"/>
        <end position="834"/>
    </location>
</feature>
<protein>
    <submittedName>
        <fullName evidence="5">Uncharacterized protein</fullName>
    </submittedName>
</protein>
<sequence>MAPKAAAKGKPKTAAAGKGAGKAQKPATGKKTEDGDKQEKSGLAAAAGASQAETTQARAGRLPPIDAKAIEEKPQFSRHAAKLLASKLVSEYDNTRLVSEEDFIPPVLLEPPPEAPPVLSKWTPPDWSEVVRCAMPVRSRDGSLGGSVRVQMDDRGLLTLPPLSCAKVPHVPGGPPAFFSFKAGEKHLEKKQKKKEKEAAKKKKKAEEQMLLEEGDEGDLERDSNAPPLPASPLPDPSEHPVIHVQIEGEGEGAEGEEEGETAGGASVVPEGEGQAAAAAAAAAAAVEVDPEPPAPILGDLGFLLHVGEVGVSAAAFGPLTVFRFPGHVPEADAEGEKEGQQEDEETATETKKAKKGRSRGKKKSEATITEEGDEEPKAPKRRRRSLPPPAPERQPEELYHAFSVLALSCPGPGPAFHQVSNIYRGPGTIQLWQVWDEGDMATAEGAAGQGAEVLQPPPRLVMCIRHAGHTVWDLKWVRFSASLDLGRAGILGGVLADGSCLIWAVPLAPFVFPSSNNPGGGSAASSGNIPEPVPCVELKPVWTSPPHLEVLCMDFFPGYPCDELLLGLFDGRTLLCSIGTDRVVEEGEEEEGDAEVTAGGNSAGEIVQMMRSFRTEGVSLPVHCVSWCPTPAPLLFACADAQSNLHLWDRREEGREPLLSVRCADYSVLLPRGIFWPPAIGALFGACGDLVEVMALHLNRKTFKGSTVSKCRKIPYALAGDCSATGVAGASSLVFTGFSDGSLFVQDFSRFAAIKKPRGLLMFRWTAEECQEERGGEEMEVQGAAAAGGQTGDRRGLPAAAESSSSSSSSRAARAAAPPQAGVSSSSSSAPAGGRVGSALFVELFNDDERKAVVRRWEQHTEEMRRHQVFRATSCSTFGKGLDVDTSVPPGLGVSAVTALDPVVERKWRGGPLVAYGLGTGLVHLLATKKAGLLAGGPTG</sequence>
<dbReference type="GO" id="GO:0006383">
    <property type="term" value="P:transcription by RNA polymerase III"/>
    <property type="evidence" value="ECO:0007669"/>
    <property type="project" value="TreeGrafter"/>
</dbReference>
<dbReference type="AlphaFoldDB" id="A0A0G4G3M9"/>
<evidence type="ECO:0000313" key="5">
    <source>
        <dbReference type="EMBL" id="CEM22901.1"/>
    </source>
</evidence>
<keyword evidence="3" id="KW-0539">Nucleus</keyword>
<evidence type="ECO:0000256" key="2">
    <source>
        <dbReference type="ARBA" id="ARBA00023163"/>
    </source>
</evidence>
<feature type="compositionally biased region" description="Basic residues" evidence="4">
    <location>
        <begin position="190"/>
        <end position="204"/>
    </location>
</feature>
<evidence type="ECO:0000256" key="1">
    <source>
        <dbReference type="ARBA" id="ARBA00004123"/>
    </source>
</evidence>
<feature type="compositionally biased region" description="Acidic residues" evidence="4">
    <location>
        <begin position="210"/>
        <end position="220"/>
    </location>
</feature>
<dbReference type="PANTHER" id="PTHR15052:SF2">
    <property type="entry name" value="GENERAL TRANSCRIPTION FACTOR 3C POLYPEPTIDE 2"/>
    <property type="match status" value="1"/>
</dbReference>
<feature type="region of interest" description="Disordered" evidence="4">
    <location>
        <begin position="1"/>
        <end position="64"/>
    </location>
</feature>
<dbReference type="EMBL" id="CDMZ01000865">
    <property type="protein sequence ID" value="CEM22901.1"/>
    <property type="molecule type" value="Genomic_DNA"/>
</dbReference>
<feature type="compositionally biased region" description="Low complexity" evidence="4">
    <location>
        <begin position="800"/>
        <end position="834"/>
    </location>
</feature>
<dbReference type="SUPFAM" id="SSF50978">
    <property type="entry name" value="WD40 repeat-like"/>
    <property type="match status" value="1"/>
</dbReference>
<dbReference type="PANTHER" id="PTHR15052">
    <property type="entry name" value="RNA POLYMERASE III TRANSCRIPTION INITIATION FACTOR COMPLEX SUBUNIT"/>
    <property type="match status" value="1"/>
</dbReference>
<evidence type="ECO:0000256" key="4">
    <source>
        <dbReference type="SAM" id="MobiDB-lite"/>
    </source>
</evidence>
<feature type="compositionally biased region" description="Basic residues" evidence="4">
    <location>
        <begin position="353"/>
        <end position="363"/>
    </location>
</feature>
<dbReference type="InterPro" id="IPR052416">
    <property type="entry name" value="GTF3C_component"/>
</dbReference>
<feature type="compositionally biased region" description="Basic and acidic residues" evidence="4">
    <location>
        <begin position="30"/>
        <end position="40"/>
    </location>
</feature>
<comment type="subcellular location">
    <subcellularLocation>
        <location evidence="1">Nucleus</location>
    </subcellularLocation>
</comment>
<keyword evidence="2" id="KW-0804">Transcription</keyword>
<dbReference type="GO" id="GO:0000127">
    <property type="term" value="C:transcription factor TFIIIC complex"/>
    <property type="evidence" value="ECO:0007669"/>
    <property type="project" value="TreeGrafter"/>
</dbReference>
<feature type="compositionally biased region" description="Low complexity" evidence="4">
    <location>
        <begin position="1"/>
        <end position="29"/>
    </location>
</feature>
<dbReference type="VEuPathDB" id="CryptoDB:Cvel_20121"/>
<dbReference type="InterPro" id="IPR036322">
    <property type="entry name" value="WD40_repeat_dom_sf"/>
</dbReference>